<dbReference type="Proteomes" id="UP000002489">
    <property type="component" value="Unassembled WGS sequence"/>
</dbReference>
<dbReference type="AlphaFoldDB" id="A0A0C4DIW6"/>
<dbReference type="EnsemblFungi" id="FOXG_17385T0">
    <property type="protein sequence ID" value="FOXG_17385P0"/>
    <property type="gene ID" value="FOXG_17385"/>
</dbReference>
<feature type="domain" description="Amidase" evidence="3">
    <location>
        <begin position="260"/>
        <end position="406"/>
    </location>
</feature>
<sequence length="429" mass="47302">MAPGSIDPEPLPWQSTVERKKQQQRDILSKALLELGKYKELQNVDIGQLADTTQTLSLISKGQLTCKTVVQGLIERAIQVHQQTNCLTEVAFEDALQQAEELDAYIISEKQPIGPLHGLVVTLKDQFNIKGYDSTLGYVGRSFNPATDDAVLVKILKSLGAIVLAKSNLPQSIMWCETENPLWGLTTNPMNKDYTPGGSTGGEAVLLSCGASMLGWGTDIGGSIRIPSHMMGIYGLKPSDMFYTADGGEDIRQDISRAGEPFIPHVKRLVNRGKAISVYEYWKLNKKKWDLQQGYLEKWNSIQSATGRKADVLLMPVMPHAAVRHGGCGWVGYTKVWNVLDYTAMVIPGGTIQSGDVDTPFSYPARGPEDEWNQGLWNKDKDEMAAMNLPVGLQIVGRKLEEEKVLGAAEVIDRVVKKLLQPRYSQAST</sequence>
<dbReference type="SUPFAM" id="SSF75304">
    <property type="entry name" value="Amidase signature (AS) enzymes"/>
    <property type="match status" value="2"/>
</dbReference>
<dbReference type="InterPro" id="IPR036928">
    <property type="entry name" value="AS_sf"/>
</dbReference>
<dbReference type="STRING" id="426428.A0A0C4DIW6"/>
<reference evidence="5" key="1">
    <citation type="journal article" date="2012" name="Mol. Plant Microbe Interact.">
        <title>A highly conserved effector in Fusarium oxysporum is required for full virulence on Arabidopsis.</title>
        <authorList>
            <person name="Thatcher L.F."/>
            <person name="Gardiner D.M."/>
            <person name="Kazan K."/>
            <person name="Manners J."/>
        </authorList>
    </citation>
    <scope>NUCLEOTIDE SEQUENCE [LARGE SCALE GENOMIC DNA]</scope>
    <source>
        <strain evidence="5">Fo5176</strain>
    </source>
</reference>
<evidence type="ECO:0000256" key="2">
    <source>
        <dbReference type="ARBA" id="ARBA00022801"/>
    </source>
</evidence>
<keyword evidence="2" id="KW-0378">Hydrolase</keyword>
<dbReference type="PANTHER" id="PTHR46072">
    <property type="entry name" value="AMIDASE-RELATED-RELATED"/>
    <property type="match status" value="1"/>
</dbReference>
<dbReference type="GO" id="GO:0016787">
    <property type="term" value="F:hydrolase activity"/>
    <property type="evidence" value="ECO:0007669"/>
    <property type="project" value="UniProtKB-KW"/>
</dbReference>
<feature type="domain" description="Amidase" evidence="3">
    <location>
        <begin position="69"/>
        <end position="257"/>
    </location>
</feature>
<organism evidence="4 5">
    <name type="scientific">Fusarium oxysporum (strain Fo5176)</name>
    <name type="common">Fusarium vascular wilt</name>
    <dbReference type="NCBI Taxonomy" id="660025"/>
    <lineage>
        <taxon>Eukaryota</taxon>
        <taxon>Fungi</taxon>
        <taxon>Dikarya</taxon>
        <taxon>Ascomycota</taxon>
        <taxon>Pezizomycotina</taxon>
        <taxon>Sordariomycetes</taxon>
        <taxon>Hypocreomycetidae</taxon>
        <taxon>Hypocreales</taxon>
        <taxon>Nectriaceae</taxon>
        <taxon>Fusarium</taxon>
        <taxon>Fusarium oxysporum species complex</taxon>
    </lineage>
</organism>
<evidence type="ECO:0000313" key="4">
    <source>
        <dbReference type="EnsemblFungi" id="FOXG_17385P0"/>
    </source>
</evidence>
<reference evidence="4" key="2">
    <citation type="submission" date="2025-08" db="UniProtKB">
        <authorList>
            <consortium name="EnsemblFungi"/>
        </authorList>
    </citation>
    <scope>IDENTIFICATION</scope>
    <source>
        <strain evidence="4">4287 / CBS 123668 / FGSC 9935 / NRRL 34936</strain>
    </source>
</reference>
<evidence type="ECO:0000256" key="1">
    <source>
        <dbReference type="ARBA" id="ARBA00009199"/>
    </source>
</evidence>
<proteinExistence type="inferred from homology"/>
<dbReference type="InterPro" id="IPR023631">
    <property type="entry name" value="Amidase_dom"/>
</dbReference>
<evidence type="ECO:0000259" key="3">
    <source>
        <dbReference type="Pfam" id="PF01425"/>
    </source>
</evidence>
<dbReference type="PANTHER" id="PTHR46072:SF2">
    <property type="entry name" value="AMIDASE (EUROFUNG)"/>
    <property type="match status" value="1"/>
</dbReference>
<dbReference type="Pfam" id="PF01425">
    <property type="entry name" value="Amidase"/>
    <property type="match status" value="2"/>
</dbReference>
<comment type="similarity">
    <text evidence="1">Belongs to the amidase family.</text>
</comment>
<name>A0A0C4DIW6_FUSOF</name>
<evidence type="ECO:0000313" key="5">
    <source>
        <dbReference type="Proteomes" id="UP000002489"/>
    </source>
</evidence>
<protein>
    <recommendedName>
        <fullName evidence="3">Amidase domain-containing protein</fullName>
    </recommendedName>
</protein>
<dbReference type="Gene3D" id="3.90.1300.10">
    <property type="entry name" value="Amidase signature (AS) domain"/>
    <property type="match status" value="2"/>
</dbReference>
<accession>A0A0C4DIW6</accession>